<sequence length="78" mass="8954">NKSVIRCSEDVAAELKIPSNSDVFMLKRIRYVDNQPVSIEESYVPVALIKEVDDIGLSLYDYFRSQNIFPQRTKSKVS</sequence>
<keyword evidence="3" id="KW-1185">Reference proteome</keyword>
<feature type="non-terminal residue" evidence="2">
    <location>
        <position position="78"/>
    </location>
</feature>
<dbReference type="RefSeq" id="WP_156088409.1">
    <property type="nucleotide sequence ID" value="NZ_LXEX01000212.1"/>
</dbReference>
<dbReference type="InterPro" id="IPR050679">
    <property type="entry name" value="Bact_HTH_transcr_reg"/>
</dbReference>
<dbReference type="Pfam" id="PF07702">
    <property type="entry name" value="UTRA"/>
    <property type="match status" value="1"/>
</dbReference>
<reference evidence="2 3" key="1">
    <citation type="submission" date="2016-04" db="EMBL/GenBank/DDBJ databases">
        <title>ATOL: Assembling a taxonomically balanced genome-scale reconstruction of the evolutionary history of the Enterobacteriaceae.</title>
        <authorList>
            <person name="Plunkett G.III."/>
            <person name="Neeno-Eckwall E.C."/>
            <person name="Glasner J.D."/>
            <person name="Perna N.T."/>
        </authorList>
    </citation>
    <scope>NUCLEOTIDE SEQUENCE [LARGE SCALE GENOMIC DNA]</scope>
    <source>
        <strain evidence="2 3">ATCC 12841</strain>
    </source>
</reference>
<evidence type="ECO:0000313" key="3">
    <source>
        <dbReference type="Proteomes" id="UP000078431"/>
    </source>
</evidence>
<proteinExistence type="predicted"/>
<evidence type="ECO:0000259" key="1">
    <source>
        <dbReference type="Pfam" id="PF07702"/>
    </source>
</evidence>
<dbReference type="InterPro" id="IPR011663">
    <property type="entry name" value="UTRA"/>
</dbReference>
<evidence type="ECO:0000313" key="2">
    <source>
        <dbReference type="EMBL" id="OAT53436.1"/>
    </source>
</evidence>
<name>A0AA91EBX9_9GAMM</name>
<accession>A0AA91EBX9</accession>
<dbReference type="PANTHER" id="PTHR44846">
    <property type="entry name" value="MANNOSYL-D-GLYCERATE TRANSPORT/METABOLISM SYSTEM REPRESSOR MNGR-RELATED"/>
    <property type="match status" value="1"/>
</dbReference>
<dbReference type="PANTHER" id="PTHR44846:SF1">
    <property type="entry name" value="MANNOSYL-D-GLYCERATE TRANSPORT_METABOLISM SYSTEM REPRESSOR MNGR-RELATED"/>
    <property type="match status" value="1"/>
</dbReference>
<comment type="caution">
    <text evidence="2">The sequence shown here is derived from an EMBL/GenBank/DDBJ whole genome shotgun (WGS) entry which is preliminary data.</text>
</comment>
<dbReference type="GO" id="GO:0045892">
    <property type="term" value="P:negative regulation of DNA-templated transcription"/>
    <property type="evidence" value="ECO:0007669"/>
    <property type="project" value="TreeGrafter"/>
</dbReference>
<feature type="domain" description="UbiC transcription regulator-associated" evidence="1">
    <location>
        <begin position="4"/>
        <end position="77"/>
    </location>
</feature>
<dbReference type="Proteomes" id="UP000078431">
    <property type="component" value="Unassembled WGS sequence"/>
</dbReference>
<organism evidence="2 3">
    <name type="scientific">Obesumbacterium proteus ATCC 12841</name>
    <dbReference type="NCBI Taxonomy" id="1354268"/>
    <lineage>
        <taxon>Bacteria</taxon>
        <taxon>Pseudomonadati</taxon>
        <taxon>Pseudomonadota</taxon>
        <taxon>Gammaproteobacteria</taxon>
        <taxon>Enterobacterales</taxon>
        <taxon>Hafniaceae</taxon>
        <taxon>Obesumbacterium</taxon>
    </lineage>
</organism>
<dbReference type="Gene3D" id="3.40.1410.10">
    <property type="entry name" value="Chorismate lyase-like"/>
    <property type="match status" value="1"/>
</dbReference>
<gene>
    <name evidence="2" type="ORF">M993_04873</name>
</gene>
<dbReference type="EMBL" id="LXEX01000212">
    <property type="protein sequence ID" value="OAT53436.1"/>
    <property type="molecule type" value="Genomic_DNA"/>
</dbReference>
<feature type="non-terminal residue" evidence="2">
    <location>
        <position position="1"/>
    </location>
</feature>
<dbReference type="SUPFAM" id="SSF64288">
    <property type="entry name" value="Chorismate lyase-like"/>
    <property type="match status" value="1"/>
</dbReference>
<dbReference type="InterPro" id="IPR028978">
    <property type="entry name" value="Chorismate_lyase_/UTRA_dom_sf"/>
</dbReference>
<protein>
    <submittedName>
        <fullName evidence="2">HTH family transcriptional regulator</fullName>
    </submittedName>
</protein>
<dbReference type="GO" id="GO:0003677">
    <property type="term" value="F:DNA binding"/>
    <property type="evidence" value="ECO:0007669"/>
    <property type="project" value="InterPro"/>
</dbReference>
<dbReference type="AlphaFoldDB" id="A0AA91EBX9"/>